<gene>
    <name evidence="2" type="ORF">DPMN_158496</name>
</gene>
<accession>A0A9D4EMK1</accession>
<feature type="region of interest" description="Disordered" evidence="1">
    <location>
        <begin position="1"/>
        <end position="33"/>
    </location>
</feature>
<reference evidence="2" key="2">
    <citation type="submission" date="2020-11" db="EMBL/GenBank/DDBJ databases">
        <authorList>
            <person name="McCartney M.A."/>
            <person name="Auch B."/>
            <person name="Kono T."/>
            <person name="Mallez S."/>
            <person name="Becker A."/>
            <person name="Gohl D.M."/>
            <person name="Silverstein K.A.T."/>
            <person name="Koren S."/>
            <person name="Bechman K.B."/>
            <person name="Herman A."/>
            <person name="Abrahante J.E."/>
            <person name="Garbe J."/>
        </authorList>
    </citation>
    <scope>NUCLEOTIDE SEQUENCE</scope>
    <source>
        <strain evidence="2">Duluth1</strain>
        <tissue evidence="2">Whole animal</tissue>
    </source>
</reference>
<organism evidence="2 3">
    <name type="scientific">Dreissena polymorpha</name>
    <name type="common">Zebra mussel</name>
    <name type="synonym">Mytilus polymorpha</name>
    <dbReference type="NCBI Taxonomy" id="45954"/>
    <lineage>
        <taxon>Eukaryota</taxon>
        <taxon>Metazoa</taxon>
        <taxon>Spiralia</taxon>
        <taxon>Lophotrochozoa</taxon>
        <taxon>Mollusca</taxon>
        <taxon>Bivalvia</taxon>
        <taxon>Autobranchia</taxon>
        <taxon>Heteroconchia</taxon>
        <taxon>Euheterodonta</taxon>
        <taxon>Imparidentia</taxon>
        <taxon>Neoheterodontei</taxon>
        <taxon>Myida</taxon>
        <taxon>Dreissenoidea</taxon>
        <taxon>Dreissenidae</taxon>
        <taxon>Dreissena</taxon>
    </lineage>
</organism>
<dbReference type="AlphaFoldDB" id="A0A9D4EMK1"/>
<name>A0A9D4EMK1_DREPO</name>
<dbReference type="EMBL" id="JAIWYP010000008">
    <property type="protein sequence ID" value="KAH3780677.1"/>
    <property type="molecule type" value="Genomic_DNA"/>
</dbReference>
<protein>
    <submittedName>
        <fullName evidence="2">Uncharacterized protein</fullName>
    </submittedName>
</protein>
<evidence type="ECO:0000313" key="3">
    <source>
        <dbReference type="Proteomes" id="UP000828390"/>
    </source>
</evidence>
<reference evidence="2" key="1">
    <citation type="journal article" date="2019" name="bioRxiv">
        <title>The Genome of the Zebra Mussel, Dreissena polymorpha: A Resource for Invasive Species Research.</title>
        <authorList>
            <person name="McCartney M.A."/>
            <person name="Auch B."/>
            <person name="Kono T."/>
            <person name="Mallez S."/>
            <person name="Zhang Y."/>
            <person name="Obille A."/>
            <person name="Becker A."/>
            <person name="Abrahante J.E."/>
            <person name="Garbe J."/>
            <person name="Badalamenti J.P."/>
            <person name="Herman A."/>
            <person name="Mangelson H."/>
            <person name="Liachko I."/>
            <person name="Sullivan S."/>
            <person name="Sone E.D."/>
            <person name="Koren S."/>
            <person name="Silverstein K.A.T."/>
            <person name="Beckman K.B."/>
            <person name="Gohl D.M."/>
        </authorList>
    </citation>
    <scope>NUCLEOTIDE SEQUENCE</scope>
    <source>
        <strain evidence="2">Duluth1</strain>
        <tissue evidence="2">Whole animal</tissue>
    </source>
</reference>
<proteinExistence type="predicted"/>
<evidence type="ECO:0000256" key="1">
    <source>
        <dbReference type="SAM" id="MobiDB-lite"/>
    </source>
</evidence>
<keyword evidence="3" id="KW-1185">Reference proteome</keyword>
<sequence length="107" mass="12408">MFERRRSPRCKLGTNTNMPGRKTQSTRRSHELPRTVQVALRTNTTETRIHTGKHGPTRHFHGPFRIYTTRTRKNTAVVQTKDDLPRTDTNLLKRDSIILKSDLEVAT</sequence>
<comment type="caution">
    <text evidence="2">The sequence shown here is derived from an EMBL/GenBank/DDBJ whole genome shotgun (WGS) entry which is preliminary data.</text>
</comment>
<evidence type="ECO:0000313" key="2">
    <source>
        <dbReference type="EMBL" id="KAH3780677.1"/>
    </source>
</evidence>
<dbReference type="Proteomes" id="UP000828390">
    <property type="component" value="Unassembled WGS sequence"/>
</dbReference>